<sequence>MADPNQHSETPTQEQDAEAKANIKELREISRLELEKKELDDELEKLKVRAASLAAASMIAARAYRQNGKNEQANAFEALAKRLLAEPLVADWGAALWEGLVVHLLTLPVEECKARFEVPGGIDAEEFWKAAEALAEETVGMSSRTSVELWFMEGFE</sequence>
<gene>
    <name evidence="3" type="ORF">LTR77_004920</name>
</gene>
<dbReference type="GeneID" id="89926264"/>
<keyword evidence="1" id="KW-0175">Coiled coil</keyword>
<dbReference type="EMBL" id="JAVRRT010000007">
    <property type="protein sequence ID" value="KAK5170333.1"/>
    <property type="molecule type" value="Genomic_DNA"/>
</dbReference>
<dbReference type="RefSeq" id="XP_064659531.1">
    <property type="nucleotide sequence ID" value="XM_064802170.1"/>
</dbReference>
<protein>
    <submittedName>
        <fullName evidence="3">Uncharacterized protein</fullName>
    </submittedName>
</protein>
<reference evidence="3 4" key="1">
    <citation type="submission" date="2023-08" db="EMBL/GenBank/DDBJ databases">
        <title>Black Yeasts Isolated from many extreme environments.</title>
        <authorList>
            <person name="Coleine C."/>
            <person name="Stajich J.E."/>
            <person name="Selbmann L."/>
        </authorList>
    </citation>
    <scope>NUCLEOTIDE SEQUENCE [LARGE SCALE GENOMIC DNA]</scope>
    <source>
        <strain evidence="3 4">CCFEE 5935</strain>
    </source>
</reference>
<evidence type="ECO:0000256" key="2">
    <source>
        <dbReference type="SAM" id="MobiDB-lite"/>
    </source>
</evidence>
<name>A0AAV9PES3_9PEZI</name>
<feature type="region of interest" description="Disordered" evidence="2">
    <location>
        <begin position="1"/>
        <end position="21"/>
    </location>
</feature>
<proteinExistence type="predicted"/>
<feature type="compositionally biased region" description="Polar residues" evidence="2">
    <location>
        <begin position="1"/>
        <end position="14"/>
    </location>
</feature>
<comment type="caution">
    <text evidence="3">The sequence shown here is derived from an EMBL/GenBank/DDBJ whole genome shotgun (WGS) entry which is preliminary data.</text>
</comment>
<organism evidence="3 4">
    <name type="scientific">Saxophila tyrrhenica</name>
    <dbReference type="NCBI Taxonomy" id="1690608"/>
    <lineage>
        <taxon>Eukaryota</taxon>
        <taxon>Fungi</taxon>
        <taxon>Dikarya</taxon>
        <taxon>Ascomycota</taxon>
        <taxon>Pezizomycotina</taxon>
        <taxon>Dothideomycetes</taxon>
        <taxon>Dothideomycetidae</taxon>
        <taxon>Mycosphaerellales</taxon>
        <taxon>Extremaceae</taxon>
        <taxon>Saxophila</taxon>
    </lineage>
</organism>
<feature type="coiled-coil region" evidence="1">
    <location>
        <begin position="22"/>
        <end position="56"/>
    </location>
</feature>
<evidence type="ECO:0000256" key="1">
    <source>
        <dbReference type="SAM" id="Coils"/>
    </source>
</evidence>
<accession>A0AAV9PES3</accession>
<dbReference type="AlphaFoldDB" id="A0AAV9PES3"/>
<evidence type="ECO:0000313" key="3">
    <source>
        <dbReference type="EMBL" id="KAK5170333.1"/>
    </source>
</evidence>
<dbReference type="Proteomes" id="UP001337655">
    <property type="component" value="Unassembled WGS sequence"/>
</dbReference>
<evidence type="ECO:0000313" key="4">
    <source>
        <dbReference type="Proteomes" id="UP001337655"/>
    </source>
</evidence>
<keyword evidence="4" id="KW-1185">Reference proteome</keyword>